<name>A0A2H3BS87_9AGAR</name>
<reference evidence="2" key="1">
    <citation type="journal article" date="2017" name="Nat. Ecol. Evol.">
        <title>Genome expansion and lineage-specific genetic innovations in the forest pathogenic fungi Armillaria.</title>
        <authorList>
            <person name="Sipos G."/>
            <person name="Prasanna A.N."/>
            <person name="Walter M.C."/>
            <person name="O'Connor E."/>
            <person name="Balint B."/>
            <person name="Krizsan K."/>
            <person name="Kiss B."/>
            <person name="Hess J."/>
            <person name="Varga T."/>
            <person name="Slot J."/>
            <person name="Riley R."/>
            <person name="Boka B."/>
            <person name="Rigling D."/>
            <person name="Barry K."/>
            <person name="Lee J."/>
            <person name="Mihaltcheva S."/>
            <person name="LaButti K."/>
            <person name="Lipzen A."/>
            <person name="Waldron R."/>
            <person name="Moloney N.M."/>
            <person name="Sperisen C."/>
            <person name="Kredics L."/>
            <person name="Vagvoelgyi C."/>
            <person name="Patrignani A."/>
            <person name="Fitzpatrick D."/>
            <person name="Nagy I."/>
            <person name="Doyle S."/>
            <person name="Anderson J.B."/>
            <person name="Grigoriev I.V."/>
            <person name="Gueldener U."/>
            <person name="Muensterkoetter M."/>
            <person name="Nagy L.G."/>
        </authorList>
    </citation>
    <scope>NUCLEOTIDE SEQUENCE [LARGE SCALE GENOMIC DNA]</scope>
    <source>
        <strain evidence="2">28-4</strain>
    </source>
</reference>
<sequence length="162" mass="18721">MPQKWDTESTMKNLSHLTVFSRTENSSFSPNEKWYPLFRPRGTPFSFWFSGLFPSPKRAICHDILRSLFSAEKMYWLQQSISRSKVQSDPTTTTNLTQPSRLATPRFEPVFQTTKQAPKAKTPKPHSKSNPFAFVVAPKLKALQPPLPLHHLRLNRLIFCFS</sequence>
<protein>
    <submittedName>
        <fullName evidence="1">Uncharacterized protein</fullName>
    </submittedName>
</protein>
<organism evidence="1 2">
    <name type="scientific">Armillaria solidipes</name>
    <dbReference type="NCBI Taxonomy" id="1076256"/>
    <lineage>
        <taxon>Eukaryota</taxon>
        <taxon>Fungi</taxon>
        <taxon>Dikarya</taxon>
        <taxon>Basidiomycota</taxon>
        <taxon>Agaricomycotina</taxon>
        <taxon>Agaricomycetes</taxon>
        <taxon>Agaricomycetidae</taxon>
        <taxon>Agaricales</taxon>
        <taxon>Marasmiineae</taxon>
        <taxon>Physalacriaceae</taxon>
        <taxon>Armillaria</taxon>
    </lineage>
</organism>
<evidence type="ECO:0000313" key="1">
    <source>
        <dbReference type="EMBL" id="PBK71814.1"/>
    </source>
</evidence>
<accession>A0A2H3BS87</accession>
<dbReference type="AlphaFoldDB" id="A0A2H3BS87"/>
<evidence type="ECO:0000313" key="2">
    <source>
        <dbReference type="Proteomes" id="UP000218334"/>
    </source>
</evidence>
<dbReference type="EMBL" id="KZ293423">
    <property type="protein sequence ID" value="PBK71814.1"/>
    <property type="molecule type" value="Genomic_DNA"/>
</dbReference>
<proteinExistence type="predicted"/>
<gene>
    <name evidence="1" type="ORF">ARMSODRAFT_789494</name>
</gene>
<keyword evidence="2" id="KW-1185">Reference proteome</keyword>
<dbReference type="Proteomes" id="UP000218334">
    <property type="component" value="Unassembled WGS sequence"/>
</dbReference>